<protein>
    <submittedName>
        <fullName evidence="2">Uncharacterized protein</fullName>
    </submittedName>
</protein>
<name>A0A7R9FN46_9NEOP</name>
<evidence type="ECO:0000313" key="2">
    <source>
        <dbReference type="EMBL" id="CAD7455831.1"/>
    </source>
</evidence>
<accession>A0A7R9FN46</accession>
<evidence type="ECO:0000256" key="1">
    <source>
        <dbReference type="SAM" id="MobiDB-lite"/>
    </source>
</evidence>
<gene>
    <name evidence="2" type="ORF">TTEB3V08_LOCUS3881</name>
</gene>
<proteinExistence type="predicted"/>
<sequence>MQPSKQGWLGHCPILYRLSLYLSLSYNPQVDGDSAPNKRRIAARLGKLFSARARSPSPLTGSPTPPLSPRYKESSSSLFVYNTPPRSPTKTPPPVAAPNGARKKVVQFRRRLSETSPEEVEERRAGIVRSQTEVFTFDRPANRRLVDRTLPTCDVMAGQDRTSHVNAFTFYSASFKDIMLKQKK</sequence>
<organism evidence="2">
    <name type="scientific">Timema tahoe</name>
    <dbReference type="NCBI Taxonomy" id="61484"/>
    <lineage>
        <taxon>Eukaryota</taxon>
        <taxon>Metazoa</taxon>
        <taxon>Ecdysozoa</taxon>
        <taxon>Arthropoda</taxon>
        <taxon>Hexapoda</taxon>
        <taxon>Insecta</taxon>
        <taxon>Pterygota</taxon>
        <taxon>Neoptera</taxon>
        <taxon>Polyneoptera</taxon>
        <taxon>Phasmatodea</taxon>
        <taxon>Timematodea</taxon>
        <taxon>Timematoidea</taxon>
        <taxon>Timematidae</taxon>
        <taxon>Timema</taxon>
    </lineage>
</organism>
<reference evidence="2" key="1">
    <citation type="submission" date="2020-11" db="EMBL/GenBank/DDBJ databases">
        <authorList>
            <person name="Tran Van P."/>
        </authorList>
    </citation>
    <scope>NUCLEOTIDE SEQUENCE</scope>
</reference>
<feature type="region of interest" description="Disordered" evidence="1">
    <location>
        <begin position="52"/>
        <end position="102"/>
    </location>
</feature>
<dbReference type="AlphaFoldDB" id="A0A7R9FN46"/>
<feature type="compositionally biased region" description="Pro residues" evidence="1">
    <location>
        <begin position="85"/>
        <end position="96"/>
    </location>
</feature>
<dbReference type="EMBL" id="OE001040">
    <property type="protein sequence ID" value="CAD7455831.1"/>
    <property type="molecule type" value="Genomic_DNA"/>
</dbReference>